<reference evidence="2 3" key="1">
    <citation type="submission" date="2016-01" db="EMBL/GenBank/DDBJ databases">
        <title>Investigation of taxonomic status of Bacillus aminovorans.</title>
        <authorList>
            <person name="Verma A."/>
            <person name="Pal Y."/>
            <person name="Krishnamurthi S."/>
        </authorList>
    </citation>
    <scope>NUCLEOTIDE SEQUENCE [LARGE SCALE GENOMIC DNA]</scope>
    <source>
        <strain evidence="2 3">DSM 4337</strain>
    </source>
</reference>
<organism evidence="2 3">
    <name type="scientific">Domibacillus aminovorans</name>
    <dbReference type="NCBI Taxonomy" id="29332"/>
    <lineage>
        <taxon>Bacteria</taxon>
        <taxon>Bacillati</taxon>
        <taxon>Bacillota</taxon>
        <taxon>Bacilli</taxon>
        <taxon>Bacillales</taxon>
        <taxon>Bacillaceae</taxon>
        <taxon>Domibacillus</taxon>
    </lineage>
</organism>
<evidence type="ECO:0000313" key="2">
    <source>
        <dbReference type="EMBL" id="OAH53817.1"/>
    </source>
</evidence>
<evidence type="ECO:0000313" key="3">
    <source>
        <dbReference type="Proteomes" id="UP000077271"/>
    </source>
</evidence>
<dbReference type="PANTHER" id="PTHR11851">
    <property type="entry name" value="METALLOPROTEASE"/>
    <property type="match status" value="1"/>
</dbReference>
<dbReference type="Proteomes" id="UP000077271">
    <property type="component" value="Unassembled WGS sequence"/>
</dbReference>
<comment type="caution">
    <text evidence="2">The sequence shown here is derived from an EMBL/GenBank/DDBJ whole genome shotgun (WGS) entry which is preliminary data.</text>
</comment>
<dbReference type="GO" id="GO:0046872">
    <property type="term" value="F:metal ion binding"/>
    <property type="evidence" value="ECO:0007669"/>
    <property type="project" value="InterPro"/>
</dbReference>
<dbReference type="InterPro" id="IPR007863">
    <property type="entry name" value="Peptidase_M16_C"/>
</dbReference>
<name>A0A177KL24_9BACI</name>
<dbReference type="Pfam" id="PF05193">
    <property type="entry name" value="Peptidase_M16_C"/>
    <property type="match status" value="1"/>
</dbReference>
<dbReference type="SUPFAM" id="SSF63411">
    <property type="entry name" value="LuxS/MPP-like metallohydrolase"/>
    <property type="match status" value="2"/>
</dbReference>
<keyword evidence="2" id="KW-0378">Hydrolase</keyword>
<dbReference type="GO" id="GO:0006508">
    <property type="term" value="P:proteolysis"/>
    <property type="evidence" value="ECO:0007669"/>
    <property type="project" value="UniProtKB-KW"/>
</dbReference>
<dbReference type="GO" id="GO:0008233">
    <property type="term" value="F:peptidase activity"/>
    <property type="evidence" value="ECO:0007669"/>
    <property type="project" value="UniProtKB-KW"/>
</dbReference>
<keyword evidence="2" id="KW-0645">Protease</keyword>
<evidence type="ECO:0000259" key="1">
    <source>
        <dbReference type="Pfam" id="PF05193"/>
    </source>
</evidence>
<gene>
    <name evidence="2" type="ORF">AWH48_11105</name>
</gene>
<sequence>MEETREQSFNQSGCHVHVIETEKYKTNTVIVKMRAPLEQDTITMRALLPHVLQSGTENAPSATAFRSALDELYGAHFFADSAKRGNEHVLTFTIDVANEKFLHGESNLFDQALTIMSDVLFRPYLQEGAFSEQTMKQEKRSLQQRIRSIYDDKTRYASMKLVEEMYKGDSYALPAGGLLKEVEPITAASLHDYYKKTLAEDMIDIFVIGNVKAADAAAKIESHLPFKKRKAILKENYLSHKTEEIRVIRETQDINQGKLNIGCQTSITYADPQFAAMQVFNGVFGGFAHSKLFMNVREKESLAYYAASRFDSHKGFLMMLAGIDQKNYDKTVQIMNEQLDEVKNGHISDLEMDQTKALLKNQLQESADTARGMVEVLYNNIAAGVDRPIDKWIEEIDTVTKEEVSAVAKTVVVDTVYFLSGKEEA</sequence>
<protein>
    <submittedName>
        <fullName evidence="2">Zinc protease</fullName>
    </submittedName>
</protein>
<dbReference type="RefSeq" id="WP_018392404.1">
    <property type="nucleotide sequence ID" value="NZ_LQWZ01000035.1"/>
</dbReference>
<dbReference type="EMBL" id="LQWZ01000035">
    <property type="protein sequence ID" value="OAH53817.1"/>
    <property type="molecule type" value="Genomic_DNA"/>
</dbReference>
<proteinExistence type="predicted"/>
<dbReference type="OrthoDB" id="9762085at2"/>
<dbReference type="InterPro" id="IPR011249">
    <property type="entry name" value="Metalloenz_LuxS/M16"/>
</dbReference>
<dbReference type="AlphaFoldDB" id="A0A177KL24"/>
<dbReference type="NCBIfam" id="NF047422">
    <property type="entry name" value="YfmF_fam"/>
    <property type="match status" value="1"/>
</dbReference>
<accession>A0A177KL24</accession>
<dbReference type="InterPro" id="IPR050361">
    <property type="entry name" value="MPP/UQCRC_Complex"/>
</dbReference>
<dbReference type="Gene3D" id="3.30.830.10">
    <property type="entry name" value="Metalloenzyme, LuxS/M16 peptidase-like"/>
    <property type="match status" value="2"/>
</dbReference>
<feature type="domain" description="Peptidase M16 C-terminal" evidence="1">
    <location>
        <begin position="185"/>
        <end position="359"/>
    </location>
</feature>
<dbReference type="PANTHER" id="PTHR11851:SF186">
    <property type="entry name" value="INACTIVE METALLOPROTEASE YMFF-RELATED"/>
    <property type="match status" value="1"/>
</dbReference>